<dbReference type="EMBL" id="JACHVS010000002">
    <property type="protein sequence ID" value="MBB2997218.1"/>
    <property type="molecule type" value="Genomic_DNA"/>
</dbReference>
<protein>
    <submittedName>
        <fullName evidence="1">Uncharacterized protein</fullName>
    </submittedName>
</protein>
<reference evidence="1 2" key="1">
    <citation type="submission" date="2020-08" db="EMBL/GenBank/DDBJ databases">
        <title>Sequencing the genomes of 1000 actinobacteria strains.</title>
        <authorList>
            <person name="Klenk H.-P."/>
        </authorList>
    </citation>
    <scope>NUCLEOTIDE SEQUENCE [LARGE SCALE GENOMIC DNA]</scope>
    <source>
        <strain evidence="1 2">DSM 22826</strain>
    </source>
</reference>
<gene>
    <name evidence="1" type="ORF">E9229_003465</name>
</gene>
<organism evidence="1 2">
    <name type="scientific">Paeniglutamicibacter cryotolerans</name>
    <dbReference type="NCBI Taxonomy" id="670079"/>
    <lineage>
        <taxon>Bacteria</taxon>
        <taxon>Bacillati</taxon>
        <taxon>Actinomycetota</taxon>
        <taxon>Actinomycetes</taxon>
        <taxon>Micrococcales</taxon>
        <taxon>Micrococcaceae</taxon>
        <taxon>Paeniglutamicibacter</taxon>
    </lineage>
</organism>
<comment type="caution">
    <text evidence="1">The sequence shown here is derived from an EMBL/GenBank/DDBJ whole genome shotgun (WGS) entry which is preliminary data.</text>
</comment>
<name>A0A839QLC2_9MICC</name>
<dbReference type="AlphaFoldDB" id="A0A839QLC2"/>
<proteinExistence type="predicted"/>
<sequence length="121" mass="12416">MIAHCERILALTEPDVCNVGGKSHGRARTFLVIIGYEQSSAIAAALAGGRAAGVLTGRGGARGRRVLHRSGRFLRLAPAVDLDSNCRAPGAEAASCRGTLEQVRSGVTTGTLPGHAELAGE</sequence>
<dbReference type="Proteomes" id="UP000523000">
    <property type="component" value="Unassembled WGS sequence"/>
</dbReference>
<evidence type="ECO:0000313" key="1">
    <source>
        <dbReference type="EMBL" id="MBB2997218.1"/>
    </source>
</evidence>
<accession>A0A839QLC2</accession>
<keyword evidence="2" id="KW-1185">Reference proteome</keyword>
<evidence type="ECO:0000313" key="2">
    <source>
        <dbReference type="Proteomes" id="UP000523000"/>
    </source>
</evidence>